<dbReference type="EMBL" id="BMAW01056952">
    <property type="protein sequence ID" value="GFT08436.1"/>
    <property type="molecule type" value="Genomic_DNA"/>
</dbReference>
<evidence type="ECO:0000313" key="2">
    <source>
        <dbReference type="Proteomes" id="UP000887013"/>
    </source>
</evidence>
<protein>
    <submittedName>
        <fullName evidence="1">F-box domain-containing protein</fullName>
    </submittedName>
</protein>
<dbReference type="AlphaFoldDB" id="A0A8X6NE06"/>
<dbReference type="Gene3D" id="1.20.1280.50">
    <property type="match status" value="1"/>
</dbReference>
<name>A0A8X6NE06_NEPPI</name>
<dbReference type="InterPro" id="IPR036047">
    <property type="entry name" value="F-box-like_dom_sf"/>
</dbReference>
<dbReference type="Proteomes" id="UP000887013">
    <property type="component" value="Unassembled WGS sequence"/>
</dbReference>
<gene>
    <name evidence="1" type="primary">AVEN_134225_1</name>
    <name evidence="1" type="ORF">NPIL_42751</name>
</gene>
<comment type="caution">
    <text evidence="1">The sequence shown here is derived from an EMBL/GenBank/DDBJ whole genome shotgun (WGS) entry which is preliminary data.</text>
</comment>
<reference evidence="1" key="1">
    <citation type="submission" date="2020-08" db="EMBL/GenBank/DDBJ databases">
        <title>Multicomponent nature underlies the extraordinary mechanical properties of spider dragline silk.</title>
        <authorList>
            <person name="Kono N."/>
            <person name="Nakamura H."/>
            <person name="Mori M."/>
            <person name="Yoshida Y."/>
            <person name="Ohtoshi R."/>
            <person name="Malay A.D."/>
            <person name="Moran D.A.P."/>
            <person name="Tomita M."/>
            <person name="Numata K."/>
            <person name="Arakawa K."/>
        </authorList>
    </citation>
    <scope>NUCLEOTIDE SEQUENCE</scope>
</reference>
<keyword evidence="2" id="KW-1185">Reference proteome</keyword>
<accession>A0A8X6NE06</accession>
<organism evidence="1 2">
    <name type="scientific">Nephila pilipes</name>
    <name type="common">Giant wood spider</name>
    <name type="synonym">Nephila maculata</name>
    <dbReference type="NCBI Taxonomy" id="299642"/>
    <lineage>
        <taxon>Eukaryota</taxon>
        <taxon>Metazoa</taxon>
        <taxon>Ecdysozoa</taxon>
        <taxon>Arthropoda</taxon>
        <taxon>Chelicerata</taxon>
        <taxon>Arachnida</taxon>
        <taxon>Araneae</taxon>
        <taxon>Araneomorphae</taxon>
        <taxon>Entelegynae</taxon>
        <taxon>Araneoidea</taxon>
        <taxon>Nephilidae</taxon>
        <taxon>Nephila</taxon>
    </lineage>
</organism>
<sequence>MDSEHSITELPDLVLYKICSFINCPFDLLHFGNTCSRIRKISSSSSLWWSVALRWFKGLWMFMEDGSSEENARNWVLEILRLYYKRPIRTKLECIFLNGEIWRRVDNPKFRFLVNMIRMAYSIDKEEHPAVLYEEWLYDIGMYTRLEPSIDFKAPTLELSEDMINQLSMLGQASERDLRRRKQPYKSLRYYINRIETSEKSCMTNLFPNSPCGSICPLLMSPFMEASVNETSGIQGLAMCLSVVFEQHLQKYYKACSLSLPRIWEIVKVFSAVFVSETLDILSTLSLQTLSLKLAVLKVVDENLYDFKQLQFILDHFGLNINSKCIIHDLAVFLRKYEGIDFAVDEIRSFFRNAINEEAHKILFPSGSSSDFVTRINLTDSDLIGGDNSRQEMSAAAFASSYGVLVTWHLIGRMRY</sequence>
<dbReference type="OrthoDB" id="6417436at2759"/>
<evidence type="ECO:0000313" key="1">
    <source>
        <dbReference type="EMBL" id="GFT08436.1"/>
    </source>
</evidence>
<dbReference type="SUPFAM" id="SSF81383">
    <property type="entry name" value="F-box domain"/>
    <property type="match status" value="1"/>
</dbReference>
<proteinExistence type="predicted"/>